<evidence type="ECO:0000256" key="25">
    <source>
        <dbReference type="ARBA" id="ARBA00032511"/>
    </source>
</evidence>
<dbReference type="GO" id="GO:0006826">
    <property type="term" value="P:iron ion transport"/>
    <property type="evidence" value="ECO:0007669"/>
    <property type="project" value="UniProtKB-KW"/>
</dbReference>
<keyword evidence="13 29" id="KW-0863">Zinc-finger</keyword>
<comment type="similarity">
    <text evidence="5">Belongs to the pex2/pex10/pex12 family.</text>
</comment>
<dbReference type="GO" id="GO:0005778">
    <property type="term" value="C:peroxisomal membrane"/>
    <property type="evidence" value="ECO:0007669"/>
    <property type="project" value="UniProtKB-SubCell"/>
</dbReference>
<evidence type="ECO:0000256" key="23">
    <source>
        <dbReference type="ARBA" id="ARBA00023136"/>
    </source>
</evidence>
<dbReference type="CDD" id="cd00503">
    <property type="entry name" value="Frataxin"/>
    <property type="match status" value="1"/>
</dbReference>
<dbReference type="EMBL" id="LHPG02000004">
    <property type="protein sequence ID" value="PRW58994.1"/>
    <property type="molecule type" value="Genomic_DNA"/>
</dbReference>
<evidence type="ECO:0000256" key="14">
    <source>
        <dbReference type="ARBA" id="ARBA00022786"/>
    </source>
</evidence>
<feature type="compositionally biased region" description="Low complexity" evidence="30">
    <location>
        <begin position="314"/>
        <end position="331"/>
    </location>
</feature>
<dbReference type="STRING" id="3076.A0A2P6TY46"/>
<evidence type="ECO:0000256" key="15">
    <source>
        <dbReference type="ARBA" id="ARBA00022833"/>
    </source>
</evidence>
<dbReference type="InterPro" id="IPR036524">
    <property type="entry name" value="Frataxin/CyaY_sf"/>
</dbReference>
<keyword evidence="24" id="KW-0576">Peroxisome</keyword>
<dbReference type="PANTHER" id="PTHR48178:SF1">
    <property type="entry name" value="PEROXISOME BIOGENESIS FACTOR 2"/>
    <property type="match status" value="1"/>
</dbReference>
<evidence type="ECO:0000256" key="26">
    <source>
        <dbReference type="ARBA" id="ARBA00034438"/>
    </source>
</evidence>
<keyword evidence="15" id="KW-0862">Zinc</keyword>
<accession>A0A2P6TY46</accession>
<dbReference type="PANTHER" id="PTHR48178">
    <property type="entry name" value="PEROXISOME BIOGENESIS FACTOR 2"/>
    <property type="match status" value="1"/>
</dbReference>
<dbReference type="AlphaFoldDB" id="A0A2P6TY46"/>
<sequence length="592" mass="64286">MIRSLIALRTALQRAAQASALEGALQQLQRASLVSAARASSWGQAPTRSSWHQQQLRHASEDLQASHAAEELPEPYYHKIVDHTLDDLLERLEYFVEELDYLDADVEYSQGVLTLRLGDLGTYVINKQTPNRQIWMSSPVSGPVRYDWAFGKWVYHRDGHDMHTRLRHELKQLTGQDLELNPCLACGKLNTCQGEQCAKGLDEPYSLPPPRDVPIMRSSQLDAERLDEELTSMLREQLLRCATWVLEPGLLARLQPELTLLLDLLVFRFSVWEGQPLPGMALMNLRYRNEAAVAPAARPLVEGSSSIGGGGTSSSGASRGSSSSSSSSSSSQAACPGGGRTGVEGPGLSAAQRVLYCLGAVALRYGWARLGHHAAAQHWGDASSMGVGGWRRQAWGLMRQAESVYRLTSLANFLAFLRSGRYRSVLERLLRARLVYHQPSAARAISFEYLNQQLVWSELSELLLFLLPLLNVKAIKRVLRRHLPRLPLLSAGAAGGRLAGGGGAGSAADGRCSRQPCGICNAAEVLQPWAAVPCGHQFCYYCLRSHCLADPQYSCPLCLSRVDAMQRVSVSCDAASSGKQGSGGGSGGGGAG</sequence>
<comment type="pathway">
    <text evidence="3">Protein modification; protein ubiquitination.</text>
</comment>
<gene>
    <name evidence="32" type="ORF">C2E21_2420</name>
</gene>
<keyword evidence="16" id="KW-0653">Protein transport</keyword>
<evidence type="ECO:0000256" key="8">
    <source>
        <dbReference type="ARBA" id="ARBA00022448"/>
    </source>
</evidence>
<dbReference type="Pfam" id="PF01491">
    <property type="entry name" value="Frataxin_Cyay"/>
    <property type="match status" value="1"/>
</dbReference>
<dbReference type="Gene3D" id="3.30.40.10">
    <property type="entry name" value="Zinc/RING finger domain, C3HC4 (zinc finger)"/>
    <property type="match status" value="1"/>
</dbReference>
<evidence type="ECO:0000256" key="17">
    <source>
        <dbReference type="ARBA" id="ARBA00022946"/>
    </source>
</evidence>
<evidence type="ECO:0000256" key="19">
    <source>
        <dbReference type="ARBA" id="ARBA00023002"/>
    </source>
</evidence>
<keyword evidence="11" id="KW-0812">Transmembrane</keyword>
<evidence type="ECO:0000256" key="9">
    <source>
        <dbReference type="ARBA" id="ARBA00022496"/>
    </source>
</evidence>
<evidence type="ECO:0000313" key="33">
    <source>
        <dbReference type="Proteomes" id="UP000239899"/>
    </source>
</evidence>
<dbReference type="InterPro" id="IPR001841">
    <property type="entry name" value="Znf_RING"/>
</dbReference>
<dbReference type="PROSITE" id="PS01344">
    <property type="entry name" value="FRATAXIN_1"/>
    <property type="match status" value="1"/>
</dbReference>
<evidence type="ECO:0000256" key="24">
    <source>
        <dbReference type="ARBA" id="ARBA00023140"/>
    </source>
</evidence>
<keyword evidence="20" id="KW-0408">Iron</keyword>
<dbReference type="NCBIfam" id="TIGR03421">
    <property type="entry name" value="FeS_CyaY"/>
    <property type="match status" value="1"/>
</dbReference>
<keyword evidence="18" id="KW-1133">Transmembrane helix</keyword>
<dbReference type="PROSITE" id="PS50810">
    <property type="entry name" value="FRATAXIN_2"/>
    <property type="match status" value="1"/>
</dbReference>
<comment type="caution">
    <text evidence="32">The sequence shown here is derived from an EMBL/GenBank/DDBJ whole genome shotgun (WGS) entry which is preliminary data.</text>
</comment>
<dbReference type="GO" id="GO:0004322">
    <property type="term" value="F:ferroxidase activity"/>
    <property type="evidence" value="ECO:0007669"/>
    <property type="project" value="UniProtKB-EC"/>
</dbReference>
<evidence type="ECO:0000256" key="10">
    <source>
        <dbReference type="ARBA" id="ARBA00022679"/>
    </source>
</evidence>
<comment type="subcellular location">
    <subcellularLocation>
        <location evidence="1">Mitochondrion</location>
    </subcellularLocation>
    <subcellularLocation>
        <location evidence="2">Peroxisome membrane</location>
        <topology evidence="2">Multi-pass membrane protein</topology>
    </subcellularLocation>
</comment>
<name>A0A2P6TY46_CHLSO</name>
<dbReference type="EC" id="1.16.3.1" evidence="6"/>
<dbReference type="EC" id="2.3.2.36" evidence="27"/>
<dbReference type="PROSITE" id="PS50089">
    <property type="entry name" value="ZF_RING_2"/>
    <property type="match status" value="1"/>
</dbReference>
<keyword evidence="21" id="KW-0406">Ion transport</keyword>
<dbReference type="Pfam" id="PF00097">
    <property type="entry name" value="zf-C3HC4"/>
    <property type="match status" value="1"/>
</dbReference>
<dbReference type="InterPro" id="IPR017789">
    <property type="entry name" value="Frataxin"/>
</dbReference>
<feature type="domain" description="RING-type" evidence="31">
    <location>
        <begin position="517"/>
        <end position="558"/>
    </location>
</feature>
<dbReference type="Pfam" id="PF04757">
    <property type="entry name" value="Pex2_Pex12"/>
    <property type="match status" value="1"/>
</dbReference>
<keyword evidence="19" id="KW-0560">Oxidoreductase</keyword>
<evidence type="ECO:0000256" key="13">
    <source>
        <dbReference type="ARBA" id="ARBA00022771"/>
    </source>
</evidence>
<evidence type="ECO:0000313" key="32">
    <source>
        <dbReference type="EMBL" id="PRW58994.1"/>
    </source>
</evidence>
<dbReference type="SUPFAM" id="SSF57850">
    <property type="entry name" value="RING/U-box"/>
    <property type="match status" value="1"/>
</dbReference>
<proteinExistence type="inferred from homology"/>
<keyword evidence="9" id="KW-0410">Iron transport</keyword>
<dbReference type="OrthoDB" id="1701437at2759"/>
<evidence type="ECO:0000256" key="21">
    <source>
        <dbReference type="ARBA" id="ARBA00023065"/>
    </source>
</evidence>
<dbReference type="NCBIfam" id="TIGR03422">
    <property type="entry name" value="mito_frataxin"/>
    <property type="match status" value="1"/>
</dbReference>
<evidence type="ECO:0000259" key="31">
    <source>
        <dbReference type="PROSITE" id="PS50089"/>
    </source>
</evidence>
<dbReference type="GO" id="GO:0061630">
    <property type="term" value="F:ubiquitin protein ligase activity"/>
    <property type="evidence" value="ECO:0007669"/>
    <property type="project" value="UniProtKB-EC"/>
</dbReference>
<keyword evidence="7" id="KW-0409">Iron storage</keyword>
<evidence type="ECO:0000256" key="16">
    <source>
        <dbReference type="ARBA" id="ARBA00022927"/>
    </source>
</evidence>
<evidence type="ECO:0000256" key="22">
    <source>
        <dbReference type="ARBA" id="ARBA00023128"/>
    </source>
</evidence>
<keyword evidence="10" id="KW-0808">Transferase</keyword>
<evidence type="ECO:0000256" key="3">
    <source>
        <dbReference type="ARBA" id="ARBA00004906"/>
    </source>
</evidence>
<reference evidence="32 33" key="1">
    <citation type="journal article" date="2018" name="Plant J.">
        <title>Genome sequences of Chlorella sorokiniana UTEX 1602 and Micractinium conductrix SAG 241.80: implications to maltose excretion by a green alga.</title>
        <authorList>
            <person name="Arriola M.B."/>
            <person name="Velmurugan N."/>
            <person name="Zhang Y."/>
            <person name="Plunkett M.H."/>
            <person name="Hondzo H."/>
            <person name="Barney B.M."/>
        </authorList>
    </citation>
    <scope>NUCLEOTIDE SEQUENCE [LARGE SCALE GENOMIC DNA]</scope>
    <source>
        <strain evidence="33">UTEX 1602</strain>
    </source>
</reference>
<evidence type="ECO:0000256" key="6">
    <source>
        <dbReference type="ARBA" id="ARBA00013107"/>
    </source>
</evidence>
<comment type="catalytic activity">
    <reaction evidence="28">
        <text>4 Fe(2+) + O2 + 4 H(+) = 4 Fe(3+) + 2 H2O</text>
        <dbReference type="Rhea" id="RHEA:11148"/>
        <dbReference type="ChEBI" id="CHEBI:15377"/>
        <dbReference type="ChEBI" id="CHEBI:15378"/>
        <dbReference type="ChEBI" id="CHEBI:15379"/>
        <dbReference type="ChEBI" id="CHEBI:29033"/>
        <dbReference type="ChEBI" id="CHEBI:29034"/>
        <dbReference type="EC" id="1.16.3.1"/>
    </reaction>
</comment>
<keyword evidence="33" id="KW-1185">Reference proteome</keyword>
<evidence type="ECO:0000256" key="11">
    <source>
        <dbReference type="ARBA" id="ARBA00022692"/>
    </source>
</evidence>
<dbReference type="GO" id="GO:0016226">
    <property type="term" value="P:iron-sulfur cluster assembly"/>
    <property type="evidence" value="ECO:0007669"/>
    <property type="project" value="InterPro"/>
</dbReference>
<dbReference type="InterPro" id="IPR017907">
    <property type="entry name" value="Znf_RING_CS"/>
</dbReference>
<evidence type="ECO:0000256" key="7">
    <source>
        <dbReference type="ARBA" id="ARBA00022434"/>
    </source>
</evidence>
<organism evidence="32 33">
    <name type="scientific">Chlorella sorokiniana</name>
    <name type="common">Freshwater green alga</name>
    <dbReference type="NCBI Taxonomy" id="3076"/>
    <lineage>
        <taxon>Eukaryota</taxon>
        <taxon>Viridiplantae</taxon>
        <taxon>Chlorophyta</taxon>
        <taxon>core chlorophytes</taxon>
        <taxon>Trebouxiophyceae</taxon>
        <taxon>Chlorellales</taxon>
        <taxon>Chlorellaceae</taxon>
        <taxon>Chlorella clade</taxon>
        <taxon>Chlorella</taxon>
    </lineage>
</organism>
<keyword evidence="12" id="KW-0479">Metal-binding</keyword>
<dbReference type="GO" id="GO:0008199">
    <property type="term" value="F:ferric iron binding"/>
    <property type="evidence" value="ECO:0007669"/>
    <property type="project" value="InterPro"/>
</dbReference>
<dbReference type="GO" id="GO:0006879">
    <property type="term" value="P:intracellular iron ion homeostasis"/>
    <property type="evidence" value="ECO:0007669"/>
    <property type="project" value="UniProtKB-KW"/>
</dbReference>
<dbReference type="SMART" id="SM01219">
    <property type="entry name" value="Frataxin_Cyay"/>
    <property type="match status" value="1"/>
</dbReference>
<protein>
    <recommendedName>
        <fullName evidence="25">Peroxin-2</fullName>
        <ecNumber evidence="6">1.16.3.1</ecNumber>
        <ecNumber evidence="27">2.3.2.36</ecNumber>
    </recommendedName>
</protein>
<evidence type="ECO:0000256" key="29">
    <source>
        <dbReference type="PROSITE-ProRule" id="PRU00175"/>
    </source>
</evidence>
<evidence type="ECO:0000256" key="27">
    <source>
        <dbReference type="ARBA" id="ARBA00034523"/>
    </source>
</evidence>
<evidence type="ECO:0000256" key="5">
    <source>
        <dbReference type="ARBA" id="ARBA00008704"/>
    </source>
</evidence>
<evidence type="ECO:0000256" key="12">
    <source>
        <dbReference type="ARBA" id="ARBA00022723"/>
    </source>
</evidence>
<dbReference type="SUPFAM" id="SSF55387">
    <property type="entry name" value="Frataxin/Nqo15-like"/>
    <property type="match status" value="1"/>
</dbReference>
<dbReference type="SMART" id="SM00184">
    <property type="entry name" value="RING"/>
    <property type="match status" value="1"/>
</dbReference>
<dbReference type="InterPro" id="IPR013083">
    <property type="entry name" value="Znf_RING/FYVE/PHD"/>
</dbReference>
<evidence type="ECO:0000256" key="4">
    <source>
        <dbReference type="ARBA" id="ARBA00008183"/>
    </source>
</evidence>
<dbReference type="InterPro" id="IPR006845">
    <property type="entry name" value="Pex_N"/>
</dbReference>
<evidence type="ECO:0000256" key="2">
    <source>
        <dbReference type="ARBA" id="ARBA00004585"/>
    </source>
</evidence>
<evidence type="ECO:0000256" key="1">
    <source>
        <dbReference type="ARBA" id="ARBA00004173"/>
    </source>
</evidence>
<comment type="similarity">
    <text evidence="4">Belongs to the frataxin family.</text>
</comment>
<dbReference type="GO" id="GO:0005739">
    <property type="term" value="C:mitochondrion"/>
    <property type="evidence" value="ECO:0007669"/>
    <property type="project" value="UniProtKB-SubCell"/>
</dbReference>
<feature type="region of interest" description="Disordered" evidence="30">
    <location>
        <begin position="303"/>
        <end position="340"/>
    </location>
</feature>
<dbReference type="GO" id="GO:0016558">
    <property type="term" value="P:protein import into peroxisome matrix"/>
    <property type="evidence" value="ECO:0007669"/>
    <property type="project" value="InterPro"/>
</dbReference>
<dbReference type="Gene3D" id="3.30.920.10">
    <property type="entry name" value="Frataxin/CyaY"/>
    <property type="match status" value="1"/>
</dbReference>
<keyword evidence="17" id="KW-0809">Transit peptide</keyword>
<keyword evidence="14" id="KW-0833">Ubl conjugation pathway</keyword>
<dbReference type="InterPro" id="IPR018957">
    <property type="entry name" value="Znf_C3HC4_RING-type"/>
</dbReference>
<keyword evidence="23" id="KW-0472">Membrane</keyword>
<dbReference type="Proteomes" id="UP000239899">
    <property type="component" value="Unassembled WGS sequence"/>
</dbReference>
<dbReference type="InterPro" id="IPR002908">
    <property type="entry name" value="Frataxin/CyaY"/>
</dbReference>
<dbReference type="InterPro" id="IPR025654">
    <property type="entry name" value="PEX2/10"/>
</dbReference>
<evidence type="ECO:0000256" key="30">
    <source>
        <dbReference type="SAM" id="MobiDB-lite"/>
    </source>
</evidence>
<dbReference type="GO" id="GO:0008270">
    <property type="term" value="F:zinc ion binding"/>
    <property type="evidence" value="ECO:0007669"/>
    <property type="project" value="UniProtKB-KW"/>
</dbReference>
<dbReference type="PROSITE" id="PS00518">
    <property type="entry name" value="ZF_RING_1"/>
    <property type="match status" value="1"/>
</dbReference>
<dbReference type="InterPro" id="IPR020895">
    <property type="entry name" value="Frataxin_CS"/>
</dbReference>
<keyword evidence="8" id="KW-0813">Transport</keyword>
<comment type="catalytic activity">
    <reaction evidence="26">
        <text>[E2 ubiquitin-conjugating enzyme]-S-ubiquitinyl-L-cysteine + [acceptor protein]-L-cysteine = [E2 ubiquitin-conjugating enzyme]-L-cysteine + [acceptor protein]-S-ubiquitinyl-L-cysteine.</text>
        <dbReference type="EC" id="2.3.2.36"/>
    </reaction>
</comment>
<evidence type="ECO:0000256" key="18">
    <source>
        <dbReference type="ARBA" id="ARBA00022989"/>
    </source>
</evidence>
<evidence type="ECO:0000256" key="20">
    <source>
        <dbReference type="ARBA" id="ARBA00023004"/>
    </source>
</evidence>
<evidence type="ECO:0000256" key="28">
    <source>
        <dbReference type="ARBA" id="ARBA00047990"/>
    </source>
</evidence>
<dbReference type="PRINTS" id="PR00904">
    <property type="entry name" value="FRATAXIN"/>
</dbReference>
<keyword evidence="22" id="KW-0496">Mitochondrion</keyword>